<evidence type="ECO:0000256" key="1">
    <source>
        <dbReference type="SAM" id="Phobius"/>
    </source>
</evidence>
<keyword evidence="1" id="KW-0472">Membrane</keyword>
<dbReference type="AlphaFoldDB" id="A0AAU8G645"/>
<keyword evidence="2" id="KW-0496">Mitochondrion</keyword>
<name>A0AAU8G645_9HEMI</name>
<gene>
    <name evidence="2" type="primary">ATP8</name>
</gene>
<keyword evidence="1" id="KW-0812">Transmembrane</keyword>
<dbReference type="EMBL" id="PP836784">
    <property type="protein sequence ID" value="XCH32306.1"/>
    <property type="molecule type" value="Genomic_DNA"/>
</dbReference>
<feature type="transmembrane region" description="Helical" evidence="1">
    <location>
        <begin position="6"/>
        <end position="31"/>
    </location>
</feature>
<evidence type="ECO:0000313" key="2">
    <source>
        <dbReference type="EMBL" id="XCH32306.1"/>
    </source>
</evidence>
<geneLocation type="mitochondrion" evidence="2"/>
<accession>A0AAU8G645</accession>
<organism evidence="2">
    <name type="scientific">Colposcenia ignota</name>
    <dbReference type="NCBI Taxonomy" id="3230277"/>
    <lineage>
        <taxon>Eukaryota</taxon>
        <taxon>Metazoa</taxon>
        <taxon>Ecdysozoa</taxon>
        <taxon>Arthropoda</taxon>
        <taxon>Hexapoda</taxon>
        <taxon>Insecta</taxon>
        <taxon>Pterygota</taxon>
        <taxon>Neoptera</taxon>
        <taxon>Paraneoptera</taxon>
        <taxon>Hemiptera</taxon>
        <taxon>Sternorrhyncha</taxon>
        <taxon>Psylloidea</taxon>
        <taxon>Aphalaridae</taxon>
        <taxon>Colposcenia</taxon>
    </lineage>
</organism>
<protein>
    <submittedName>
        <fullName evidence="2">ATP synthase F0 subunit 8</fullName>
    </submittedName>
</protein>
<proteinExistence type="predicted"/>
<keyword evidence="1" id="KW-1133">Transmembrane helix</keyword>
<reference evidence="2" key="1">
    <citation type="submission" date="2024-05" db="EMBL/GenBank/DDBJ databases">
        <authorList>
            <person name="Zhulidezi Z."/>
        </authorList>
    </citation>
    <scope>NUCLEOTIDE SEQUENCE</scope>
</reference>
<sequence>MPQMSPTLWTLVMLMTLTVMLLISSILYFYYKSSIKRFYNDNKFIFDIWSNSKL</sequence>